<evidence type="ECO:0000313" key="6">
    <source>
        <dbReference type="Proteomes" id="UP001177744"/>
    </source>
</evidence>
<keyword evidence="2" id="KW-0272">Extracellular matrix</keyword>
<organism evidence="5 6">
    <name type="scientific">Cnephaeus nilssonii</name>
    <name type="common">Northern bat</name>
    <name type="synonym">Eptesicus nilssonii</name>
    <dbReference type="NCBI Taxonomy" id="3371016"/>
    <lineage>
        <taxon>Eukaryota</taxon>
        <taxon>Metazoa</taxon>
        <taxon>Chordata</taxon>
        <taxon>Craniata</taxon>
        <taxon>Vertebrata</taxon>
        <taxon>Euteleostomi</taxon>
        <taxon>Mammalia</taxon>
        <taxon>Eutheria</taxon>
        <taxon>Laurasiatheria</taxon>
        <taxon>Chiroptera</taxon>
        <taxon>Yangochiroptera</taxon>
        <taxon>Vespertilionidae</taxon>
        <taxon>Cnephaeus</taxon>
    </lineage>
</organism>
<comment type="caution">
    <text evidence="5">The sequence shown here is derived from an EMBL/GenBank/DDBJ whole genome shotgun (WGS) entry which is preliminary data.</text>
</comment>
<feature type="compositionally biased region" description="Gly residues" evidence="4">
    <location>
        <begin position="152"/>
        <end position="161"/>
    </location>
</feature>
<evidence type="ECO:0000256" key="4">
    <source>
        <dbReference type="SAM" id="MobiDB-lite"/>
    </source>
</evidence>
<name>A0AA40HZE8_CNENI</name>
<dbReference type="Proteomes" id="UP001177744">
    <property type="component" value="Unassembled WGS sequence"/>
</dbReference>
<evidence type="ECO:0000313" key="5">
    <source>
        <dbReference type="EMBL" id="KAK1340207.1"/>
    </source>
</evidence>
<dbReference type="GO" id="GO:0030020">
    <property type="term" value="F:extracellular matrix structural constituent conferring tensile strength"/>
    <property type="evidence" value="ECO:0007669"/>
    <property type="project" value="TreeGrafter"/>
</dbReference>
<feature type="region of interest" description="Disordered" evidence="4">
    <location>
        <begin position="191"/>
        <end position="212"/>
    </location>
</feature>
<dbReference type="GO" id="GO:0031012">
    <property type="term" value="C:extracellular matrix"/>
    <property type="evidence" value="ECO:0007669"/>
    <property type="project" value="TreeGrafter"/>
</dbReference>
<dbReference type="AlphaFoldDB" id="A0AA40HZE8"/>
<keyword evidence="2" id="KW-0964">Secreted</keyword>
<dbReference type="GO" id="GO:0030198">
    <property type="term" value="P:extracellular matrix organization"/>
    <property type="evidence" value="ECO:0007669"/>
    <property type="project" value="TreeGrafter"/>
</dbReference>
<comment type="subcellular location">
    <subcellularLocation>
        <location evidence="1">Secreted</location>
        <location evidence="1">Extracellular space</location>
        <location evidence="1">Extracellular matrix</location>
    </subcellularLocation>
</comment>
<feature type="region of interest" description="Disordered" evidence="4">
    <location>
        <begin position="302"/>
        <end position="322"/>
    </location>
</feature>
<dbReference type="GO" id="GO:0005615">
    <property type="term" value="C:extracellular space"/>
    <property type="evidence" value="ECO:0007669"/>
    <property type="project" value="TreeGrafter"/>
</dbReference>
<protein>
    <submittedName>
        <fullName evidence="5">Uncharacterized protein</fullName>
    </submittedName>
</protein>
<gene>
    <name evidence="5" type="ORF">QTO34_018772</name>
</gene>
<dbReference type="PANTHER" id="PTHR24023">
    <property type="entry name" value="COLLAGEN ALPHA"/>
    <property type="match status" value="1"/>
</dbReference>
<accession>A0AA40HZE8</accession>
<dbReference type="EMBL" id="JAULJE010000008">
    <property type="protein sequence ID" value="KAK1340207.1"/>
    <property type="molecule type" value="Genomic_DNA"/>
</dbReference>
<reference evidence="5" key="1">
    <citation type="submission" date="2023-06" db="EMBL/GenBank/DDBJ databases">
        <title>Reference genome for the Northern bat (Eptesicus nilssonii), a most northern bat species.</title>
        <authorList>
            <person name="Laine V.N."/>
            <person name="Pulliainen A.T."/>
            <person name="Lilley T.M."/>
        </authorList>
    </citation>
    <scope>NUCLEOTIDE SEQUENCE</scope>
    <source>
        <strain evidence="5">BLF_Eptnil</strain>
        <tissue evidence="5">Kidney</tissue>
    </source>
</reference>
<feature type="compositionally biased region" description="Pro residues" evidence="4">
    <location>
        <begin position="93"/>
        <end position="111"/>
    </location>
</feature>
<feature type="region of interest" description="Disordered" evidence="4">
    <location>
        <begin position="84"/>
        <end position="175"/>
    </location>
</feature>
<keyword evidence="3" id="KW-0379">Hydroxylation</keyword>
<dbReference type="PANTHER" id="PTHR24023:SF1082">
    <property type="entry name" value="COLLAGEN TRIPLE HELIX REPEAT"/>
    <property type="match status" value="1"/>
</dbReference>
<proteinExistence type="predicted"/>
<sequence length="322" mass="32570">MVPLGSPCSSLADAMRWAPTPSSVRPPLLLLLVLGCGPRAATGGGAGAAAGYAPVQYVQPMHKGPVGPPFREGKGQYLEMPLPLLPMDLKGEPGPPGKPGPRGPPGPPGFPGKPGTGKPGLHGQPGPAGPPGFSRMGKAGPQGSRARLGHQGSQGFGGSQGSEGTRASEAPQGPLASLDPQALLFLGNQALRGSQGPQDLGGSQGPRGSLGPQVIEVSRGIMGWASQGCLGPLGRGVPPDPLASLVRLAWANQVWMGFLGPLEIRAHLALPGCQDPGGSQGHWAPKGPLGWMVWGFQGQQECQGHRAQRGPKGNQGPGAPLV</sequence>
<keyword evidence="6" id="KW-1185">Reference proteome</keyword>
<evidence type="ECO:0000256" key="1">
    <source>
        <dbReference type="ARBA" id="ARBA00004498"/>
    </source>
</evidence>
<evidence type="ECO:0000256" key="2">
    <source>
        <dbReference type="ARBA" id="ARBA00022530"/>
    </source>
</evidence>
<evidence type="ECO:0000256" key="3">
    <source>
        <dbReference type="ARBA" id="ARBA00023278"/>
    </source>
</evidence>
<dbReference type="InterPro" id="IPR050149">
    <property type="entry name" value="Collagen_superfamily"/>
</dbReference>